<dbReference type="AlphaFoldDB" id="A0A0E9TYJ1"/>
<sequence>MYLFFQLCYYVQPGLLAVESYR</sequence>
<reference evidence="1" key="2">
    <citation type="journal article" date="2015" name="Fish Shellfish Immunol.">
        <title>Early steps in the European eel (Anguilla anguilla)-Vibrio vulnificus interaction in the gills: Role of the RtxA13 toxin.</title>
        <authorList>
            <person name="Callol A."/>
            <person name="Pajuelo D."/>
            <person name="Ebbesson L."/>
            <person name="Teles M."/>
            <person name="MacKenzie S."/>
            <person name="Amaro C."/>
        </authorList>
    </citation>
    <scope>NUCLEOTIDE SEQUENCE</scope>
</reference>
<reference evidence="1" key="1">
    <citation type="submission" date="2014-11" db="EMBL/GenBank/DDBJ databases">
        <authorList>
            <person name="Amaro Gonzalez C."/>
        </authorList>
    </citation>
    <scope>NUCLEOTIDE SEQUENCE</scope>
</reference>
<dbReference type="EMBL" id="GBXM01049951">
    <property type="protein sequence ID" value="JAH58626.1"/>
    <property type="molecule type" value="Transcribed_RNA"/>
</dbReference>
<proteinExistence type="predicted"/>
<protein>
    <submittedName>
        <fullName evidence="1">Uncharacterized protein</fullName>
    </submittedName>
</protein>
<organism evidence="1">
    <name type="scientific">Anguilla anguilla</name>
    <name type="common">European freshwater eel</name>
    <name type="synonym">Muraena anguilla</name>
    <dbReference type="NCBI Taxonomy" id="7936"/>
    <lineage>
        <taxon>Eukaryota</taxon>
        <taxon>Metazoa</taxon>
        <taxon>Chordata</taxon>
        <taxon>Craniata</taxon>
        <taxon>Vertebrata</taxon>
        <taxon>Euteleostomi</taxon>
        <taxon>Actinopterygii</taxon>
        <taxon>Neopterygii</taxon>
        <taxon>Teleostei</taxon>
        <taxon>Anguilliformes</taxon>
        <taxon>Anguillidae</taxon>
        <taxon>Anguilla</taxon>
    </lineage>
</organism>
<accession>A0A0E9TYJ1</accession>
<evidence type="ECO:0000313" key="1">
    <source>
        <dbReference type="EMBL" id="JAH58626.1"/>
    </source>
</evidence>
<name>A0A0E9TYJ1_ANGAN</name>